<evidence type="ECO:0000313" key="3">
    <source>
        <dbReference type="Proteomes" id="UP000250166"/>
    </source>
</evidence>
<feature type="region of interest" description="Disordered" evidence="1">
    <location>
        <begin position="171"/>
        <end position="198"/>
    </location>
</feature>
<protein>
    <recommendedName>
        <fullName evidence="4">Lipoprotein</fullName>
    </recommendedName>
</protein>
<dbReference type="RefSeq" id="WP_112058884.1">
    <property type="nucleotide sequence ID" value="NZ_UAWL01000006.1"/>
</dbReference>
<gene>
    <name evidence="2" type="ORF">NCTC13102_01671</name>
</gene>
<evidence type="ECO:0008006" key="4">
    <source>
        <dbReference type="Google" id="ProtNLM"/>
    </source>
</evidence>
<evidence type="ECO:0000313" key="2">
    <source>
        <dbReference type="EMBL" id="SQB99284.1"/>
    </source>
</evidence>
<dbReference type="Proteomes" id="UP000250166">
    <property type="component" value="Unassembled WGS sequence"/>
</dbReference>
<accession>A0A2X3BHT0</accession>
<proteinExistence type="predicted"/>
<dbReference type="PROSITE" id="PS51257">
    <property type="entry name" value="PROKAR_LIPOPROTEIN"/>
    <property type="match status" value="1"/>
</dbReference>
<organism evidence="2 3">
    <name type="scientific">Helicobacter fennelliae</name>
    <dbReference type="NCBI Taxonomy" id="215"/>
    <lineage>
        <taxon>Bacteria</taxon>
        <taxon>Pseudomonadati</taxon>
        <taxon>Campylobacterota</taxon>
        <taxon>Epsilonproteobacteria</taxon>
        <taxon>Campylobacterales</taxon>
        <taxon>Helicobacteraceae</taxon>
        <taxon>Helicobacter</taxon>
    </lineage>
</organism>
<reference evidence="2 3" key="1">
    <citation type="submission" date="2018-06" db="EMBL/GenBank/DDBJ databases">
        <authorList>
            <consortium name="Pathogen Informatics"/>
            <person name="Doyle S."/>
        </authorList>
    </citation>
    <scope>NUCLEOTIDE SEQUENCE [LARGE SCALE GENOMIC DNA]</scope>
    <source>
        <strain evidence="2 3">NCTC13102</strain>
    </source>
</reference>
<dbReference type="EMBL" id="UAWL01000006">
    <property type="protein sequence ID" value="SQB99284.1"/>
    <property type="molecule type" value="Genomic_DNA"/>
</dbReference>
<sequence>MSNRSKKTHILMIGLIGLSLSGCLVPQNEPTKAKVVTQELQCPNVTDLVLGKPQTNELNLDAREILTLAIHNINATCEILPPQSTIEVGYEDSLGSDVKEATFTAQETKTAKVTILFHLTSPTREQQSSGSATLQITDKKFLELGKVITISKEDKQILIKKAFEASWEELMKPFKEPKPESKTTQEAQETQQNGEAKE</sequence>
<evidence type="ECO:0000256" key="1">
    <source>
        <dbReference type="SAM" id="MobiDB-lite"/>
    </source>
</evidence>
<dbReference type="AlphaFoldDB" id="A0A2X3BHT0"/>
<feature type="compositionally biased region" description="Basic and acidic residues" evidence="1">
    <location>
        <begin position="171"/>
        <end position="183"/>
    </location>
</feature>
<name>A0A2X3BHT0_9HELI</name>
<feature type="compositionally biased region" description="Polar residues" evidence="1">
    <location>
        <begin position="184"/>
        <end position="198"/>
    </location>
</feature>